<dbReference type="Pfam" id="PF13499">
    <property type="entry name" value="EF-hand_7"/>
    <property type="match status" value="2"/>
</dbReference>
<dbReference type="CDD" id="cd16184">
    <property type="entry name" value="EFh_PEF_peflin"/>
    <property type="match status" value="1"/>
</dbReference>
<dbReference type="GO" id="GO:0004326">
    <property type="term" value="F:tetrahydrofolylpolyglutamate synthase activity"/>
    <property type="evidence" value="ECO:0007669"/>
    <property type="project" value="InterPro"/>
</dbReference>
<reference evidence="5" key="1">
    <citation type="submission" date="2020-03" db="EMBL/GenBank/DDBJ databases">
        <authorList>
            <person name="Chebbi M.A."/>
            <person name="Drezen J.M."/>
        </authorList>
    </citation>
    <scope>NUCLEOTIDE SEQUENCE</scope>
    <source>
        <tissue evidence="5">Whole body</tissue>
    </source>
</reference>
<dbReference type="InterPro" id="IPR002048">
    <property type="entry name" value="EF_hand_dom"/>
</dbReference>
<feature type="domain" description="EF-hand" evidence="4">
    <location>
        <begin position="15"/>
        <end position="50"/>
    </location>
</feature>
<reference evidence="5" key="2">
    <citation type="submission" date="2021-04" db="EMBL/GenBank/DDBJ databases">
        <title>Genome-wide patterns of bracovirus chromosomal integration into multiple host tissues during parasitism.</title>
        <authorList>
            <person name="Chebbi M.A.C."/>
        </authorList>
    </citation>
    <scope>NUCLEOTIDE SEQUENCE</scope>
    <source>
        <tissue evidence="5">Whole body</tissue>
    </source>
</reference>
<dbReference type="PROSITE" id="PS01012">
    <property type="entry name" value="FOLYLPOLYGLU_SYNT_2"/>
    <property type="match status" value="1"/>
</dbReference>
<dbReference type="GO" id="GO:0005509">
    <property type="term" value="F:calcium ion binding"/>
    <property type="evidence" value="ECO:0007669"/>
    <property type="project" value="InterPro"/>
</dbReference>
<keyword evidence="2" id="KW-0547">Nucleotide-binding</keyword>
<evidence type="ECO:0000256" key="2">
    <source>
        <dbReference type="ARBA" id="ARBA00022741"/>
    </source>
</evidence>
<dbReference type="UniPathway" id="UPA00850"/>
<dbReference type="InterPro" id="IPR018247">
    <property type="entry name" value="EF_Hand_1_Ca_BS"/>
</dbReference>
<dbReference type="PANTHER" id="PTHR11136:SF5">
    <property type="entry name" value="FOLYLPOLYGLUTAMATE SYNTHASE, MITOCHONDRIAL"/>
    <property type="match status" value="1"/>
</dbReference>
<dbReference type="GO" id="GO:0005829">
    <property type="term" value="C:cytosol"/>
    <property type="evidence" value="ECO:0007669"/>
    <property type="project" value="TreeGrafter"/>
</dbReference>
<evidence type="ECO:0000259" key="4">
    <source>
        <dbReference type="PROSITE" id="PS50222"/>
    </source>
</evidence>
<protein>
    <recommendedName>
        <fullName evidence="4">EF-hand domain-containing protein</fullName>
    </recommendedName>
</protein>
<dbReference type="InterPro" id="IPR001645">
    <property type="entry name" value="Folylpolyglutamate_synth"/>
</dbReference>
<feature type="domain" description="EF-hand" evidence="4">
    <location>
        <begin position="82"/>
        <end position="117"/>
    </location>
</feature>
<dbReference type="SMART" id="SM00054">
    <property type="entry name" value="EFh"/>
    <property type="match status" value="3"/>
</dbReference>
<dbReference type="GO" id="GO:0005524">
    <property type="term" value="F:ATP binding"/>
    <property type="evidence" value="ECO:0007669"/>
    <property type="project" value="UniProtKB-KW"/>
</dbReference>
<keyword evidence="3" id="KW-0067">ATP-binding</keyword>
<sequence length="571" mass="63474">MSYPGSIYGTMGDNQVQPEVRQWFEAVDRDNSGRISASELKAALANGQGGTFSDTACNLMIGMFDKEKTGTIDLNEFQALYTYINAWLGVFKGYDRDNSGSIQENELSAALTQMGYKFSPEFIQYLIKKSDFNDHSSITVDQFIVLCVQIQKFTEAFRARDTEQTGVITIAFEDFLNVALRSTCAFTESILQHHGHKTGLYTSPHLVSVRERIRINGQSISEELFSEEFWRLHTCLSSQKDHESDMPPYFRFLTILMFHVFLKASVDVAIIEVGIGGLYDCTNIIPSAVCVGITRLDFDHTALLGDSISAIAAQKAGIFKKSVPAFSVAQLTEVAEVLRTKASAISCPLTFVPGTSSVFKNPPVLGISSSVQQSNAALAIELARTWMSRGTIGYFDVKKVEQALKSCRWPGRTQILKTKSVDFYLDGAHTPESVKCCAEWFQKFREPTEQSVLIFNSTGNRDSKNLLEILRNIGFSMAIFVPNFAGFSINEQENRLLPVNEQTKKCKINYDLWVAQNNRGACAESVRAALEVIRAEFRGQRPQVLVTGSLHLVGAALAILDPELTMKSDYS</sequence>
<name>A0A8J5QUB3_9HYME</name>
<keyword evidence="6" id="KW-1185">Reference proteome</keyword>
<proteinExistence type="predicted"/>
<evidence type="ECO:0000256" key="1">
    <source>
        <dbReference type="ARBA" id="ARBA00022598"/>
    </source>
</evidence>
<gene>
    <name evidence="5" type="ORF">G9C98_003003</name>
</gene>
<dbReference type="PROSITE" id="PS50222">
    <property type="entry name" value="EF_HAND_2"/>
    <property type="match status" value="2"/>
</dbReference>
<dbReference type="GO" id="GO:0005739">
    <property type="term" value="C:mitochondrion"/>
    <property type="evidence" value="ECO:0007669"/>
    <property type="project" value="TreeGrafter"/>
</dbReference>
<evidence type="ECO:0000313" key="6">
    <source>
        <dbReference type="Proteomes" id="UP000729913"/>
    </source>
</evidence>
<dbReference type="PANTHER" id="PTHR11136">
    <property type="entry name" value="FOLYLPOLYGLUTAMATE SYNTHASE-RELATED"/>
    <property type="match status" value="1"/>
</dbReference>
<dbReference type="InterPro" id="IPR018109">
    <property type="entry name" value="Folylpolyglutamate_synth_CS"/>
</dbReference>
<dbReference type="Proteomes" id="UP000729913">
    <property type="component" value="Unassembled WGS sequence"/>
</dbReference>
<dbReference type="EMBL" id="JAAOIC020000052">
    <property type="protein sequence ID" value="KAG8035877.1"/>
    <property type="molecule type" value="Genomic_DNA"/>
</dbReference>
<evidence type="ECO:0000313" key="5">
    <source>
        <dbReference type="EMBL" id="KAG8035877.1"/>
    </source>
</evidence>
<dbReference type="NCBIfam" id="TIGR01499">
    <property type="entry name" value="folC"/>
    <property type="match status" value="1"/>
</dbReference>
<dbReference type="PROSITE" id="PS00018">
    <property type="entry name" value="EF_HAND_1"/>
    <property type="match status" value="2"/>
</dbReference>
<comment type="caution">
    <text evidence="5">The sequence shown here is derived from an EMBL/GenBank/DDBJ whole genome shotgun (WGS) entry which is preliminary data.</text>
</comment>
<dbReference type="OrthoDB" id="5212574at2759"/>
<accession>A0A8J5QUB3</accession>
<organism evidence="5 6">
    <name type="scientific">Cotesia typhae</name>
    <dbReference type="NCBI Taxonomy" id="2053667"/>
    <lineage>
        <taxon>Eukaryota</taxon>
        <taxon>Metazoa</taxon>
        <taxon>Ecdysozoa</taxon>
        <taxon>Arthropoda</taxon>
        <taxon>Hexapoda</taxon>
        <taxon>Insecta</taxon>
        <taxon>Pterygota</taxon>
        <taxon>Neoptera</taxon>
        <taxon>Endopterygota</taxon>
        <taxon>Hymenoptera</taxon>
        <taxon>Apocrita</taxon>
        <taxon>Ichneumonoidea</taxon>
        <taxon>Braconidae</taxon>
        <taxon>Microgastrinae</taxon>
        <taxon>Cotesia</taxon>
    </lineage>
</organism>
<keyword evidence="1" id="KW-0436">Ligase</keyword>
<evidence type="ECO:0000256" key="3">
    <source>
        <dbReference type="ARBA" id="ARBA00022840"/>
    </source>
</evidence>
<dbReference type="AlphaFoldDB" id="A0A8J5QUB3"/>